<organism evidence="4 5">
    <name type="scientific">Rhynchosporium graminicola</name>
    <dbReference type="NCBI Taxonomy" id="2792576"/>
    <lineage>
        <taxon>Eukaryota</taxon>
        <taxon>Fungi</taxon>
        <taxon>Dikarya</taxon>
        <taxon>Ascomycota</taxon>
        <taxon>Pezizomycotina</taxon>
        <taxon>Leotiomycetes</taxon>
        <taxon>Helotiales</taxon>
        <taxon>Ploettnerulaceae</taxon>
        <taxon>Rhynchosporium</taxon>
    </lineage>
</organism>
<keyword evidence="1" id="KW-0677">Repeat</keyword>
<keyword evidence="2 3" id="KW-0040">ANK repeat</keyword>
<dbReference type="SUPFAM" id="SSF48403">
    <property type="entry name" value="Ankyrin repeat"/>
    <property type="match status" value="2"/>
</dbReference>
<feature type="repeat" description="ANK" evidence="3">
    <location>
        <begin position="468"/>
        <end position="500"/>
    </location>
</feature>
<gene>
    <name evidence="4" type="ORF">RCO7_05895</name>
</gene>
<dbReference type="PANTHER" id="PTHR24198">
    <property type="entry name" value="ANKYRIN REPEAT AND PROTEIN KINASE DOMAIN-CONTAINING PROTEIN"/>
    <property type="match status" value="1"/>
</dbReference>
<dbReference type="Pfam" id="PF00023">
    <property type="entry name" value="Ank"/>
    <property type="match status" value="1"/>
</dbReference>
<feature type="repeat" description="ANK" evidence="3">
    <location>
        <begin position="585"/>
        <end position="612"/>
    </location>
</feature>
<feature type="repeat" description="ANK" evidence="3">
    <location>
        <begin position="246"/>
        <end position="278"/>
    </location>
</feature>
<dbReference type="Pfam" id="PF12796">
    <property type="entry name" value="Ank_2"/>
    <property type="match status" value="4"/>
</dbReference>
<comment type="caution">
    <text evidence="4">The sequence shown here is derived from an EMBL/GenBank/DDBJ whole genome shotgun (WGS) entry which is preliminary data.</text>
</comment>
<protein>
    <submittedName>
        <fullName evidence="4">Uncharacterized protein</fullName>
    </submittedName>
</protein>
<evidence type="ECO:0000256" key="2">
    <source>
        <dbReference type="ARBA" id="ARBA00023043"/>
    </source>
</evidence>
<evidence type="ECO:0000256" key="3">
    <source>
        <dbReference type="PROSITE-ProRule" id="PRU00023"/>
    </source>
</evidence>
<feature type="repeat" description="ANK" evidence="3">
    <location>
        <begin position="550"/>
        <end position="582"/>
    </location>
</feature>
<dbReference type="InterPro" id="IPR036770">
    <property type="entry name" value="Ankyrin_rpt-contain_sf"/>
</dbReference>
<name>A0A1E1KAW1_9HELO</name>
<evidence type="ECO:0000313" key="5">
    <source>
        <dbReference type="Proteomes" id="UP000178129"/>
    </source>
</evidence>
<dbReference type="AlphaFoldDB" id="A0A1E1KAW1"/>
<dbReference type="PANTHER" id="PTHR24198:SF165">
    <property type="entry name" value="ANKYRIN REPEAT-CONTAINING PROTEIN-RELATED"/>
    <property type="match status" value="1"/>
</dbReference>
<dbReference type="Proteomes" id="UP000178129">
    <property type="component" value="Unassembled WGS sequence"/>
</dbReference>
<dbReference type="PRINTS" id="PR01415">
    <property type="entry name" value="ANKYRIN"/>
</dbReference>
<accession>A0A1E1KAW1</accession>
<feature type="repeat" description="ANK" evidence="3">
    <location>
        <begin position="90"/>
        <end position="122"/>
    </location>
</feature>
<proteinExistence type="predicted"/>
<feature type="repeat" description="ANK" evidence="3">
    <location>
        <begin position="205"/>
        <end position="237"/>
    </location>
</feature>
<dbReference type="EMBL" id="FJUW01000010">
    <property type="protein sequence ID" value="CZS95070.1"/>
    <property type="molecule type" value="Genomic_DNA"/>
</dbReference>
<keyword evidence="5" id="KW-1185">Reference proteome</keyword>
<dbReference type="PROSITE" id="PS50297">
    <property type="entry name" value="ANK_REP_REGION"/>
    <property type="match status" value="8"/>
</dbReference>
<dbReference type="Gene3D" id="1.25.40.20">
    <property type="entry name" value="Ankyrin repeat-containing domain"/>
    <property type="match status" value="4"/>
</dbReference>
<dbReference type="InParanoid" id="A0A1E1KAW1"/>
<feature type="repeat" description="ANK" evidence="3">
    <location>
        <begin position="55"/>
        <end position="87"/>
    </location>
</feature>
<feature type="repeat" description="ANK" evidence="3">
    <location>
        <begin position="433"/>
        <end position="465"/>
    </location>
</feature>
<feature type="repeat" description="ANK" evidence="3">
    <location>
        <begin position="157"/>
        <end position="189"/>
    </location>
</feature>
<dbReference type="SMART" id="SM00248">
    <property type="entry name" value="ANK"/>
    <property type="match status" value="14"/>
</dbReference>
<dbReference type="STRING" id="914237.A0A1E1KAW1"/>
<evidence type="ECO:0000313" key="4">
    <source>
        <dbReference type="EMBL" id="CZS95070.1"/>
    </source>
</evidence>
<reference evidence="5" key="1">
    <citation type="submission" date="2016-03" db="EMBL/GenBank/DDBJ databases">
        <authorList>
            <person name="Ploux O."/>
        </authorList>
    </citation>
    <scope>NUCLEOTIDE SEQUENCE [LARGE SCALE GENOMIC DNA]</scope>
    <source>
        <strain evidence="5">UK7</strain>
    </source>
</reference>
<evidence type="ECO:0000256" key="1">
    <source>
        <dbReference type="ARBA" id="ARBA00022737"/>
    </source>
</evidence>
<sequence>MPTNEAFAEGMFSSAIYAGDRKIVNQALKCGMCSNAFVEDRSGTASWSDRPSINGRSTPLGIAARNGNMPIARLLIAKGASIYTGANLGFGVTALHHAVLNGYIEAATMLLDMGADINAQSSSSGSPLECAISCNAISIVDLLLQRGALVNDLPKPGRRTPLQLAATLDDPDLVKRLLRLGAYANAPAPSCFDCNENIRCADIRTVGTALQGASANGSVHICQTLLDSGANINAAPSICTWNNRKKGMTSLVAAIRSGNCDLVKLFLNRGSDVDDERGCHTALEAASSANYPDILQTILSVNPRLDTNLCVVVETKDIHLILTFFEAGADINAVQKSSVADSNMMQAYGAETQWSLLSKAVAIGDKDCVKILLRLGAWPNPEPGEGVVIPIVEAAYHANISMINMLLAAGANLDMQEDYAARPRESGSTYYSASLNALQAASEQGDPQLVRYLLSSGADINICAALLRGRTSLQAAVESRHTELIQFLIEEGADPDSPAGGYSGVTALQAASKRIRNRAPNALNGAAFFGHLSTVRFLLASGAEANAPVYGQTALQAAASGGYLHIADVLVKSRADVNAVGSEIGGQSALECAASYGRIDMLKFLLNAGPDITSDLGHARFEKVIDLAIERQGTPRQLSF</sequence>
<dbReference type="PROSITE" id="PS50088">
    <property type="entry name" value="ANK_REPEAT"/>
    <property type="match status" value="9"/>
</dbReference>
<dbReference type="InterPro" id="IPR002110">
    <property type="entry name" value="Ankyrin_rpt"/>
</dbReference>